<feature type="compositionally biased region" description="Basic and acidic residues" evidence="8">
    <location>
        <begin position="1057"/>
        <end position="1071"/>
    </location>
</feature>
<dbReference type="InterPro" id="IPR003617">
    <property type="entry name" value="TFIIS/CRSP70_N_sub"/>
</dbReference>
<comment type="subcellular location">
    <subcellularLocation>
        <location evidence="1 7">Nucleus</location>
    </subcellularLocation>
</comment>
<accession>A0AAV0U9L8</accession>
<feature type="compositionally biased region" description="Basic and acidic residues" evidence="8">
    <location>
        <begin position="2267"/>
        <end position="2320"/>
    </location>
</feature>
<evidence type="ECO:0000256" key="4">
    <source>
        <dbReference type="ARBA" id="ARBA00022806"/>
    </source>
</evidence>
<sequence>MEIQARALENEVRQLCDQEQTKHTTVLKQRLYSCVGQFLMDNLEIHHWWCSYSQLMVFMMRVLELYPTSESVCIFYKRMEHQLGKCRQCVDIYHASMPSVHVELEFEFTPDSIKSFFVKLQGLDADRVRRQLANTSMGLANTSSNVLETVAVTLYEVLSHRRLLSDFRIVRVLSKWISCRFSDVKANPSLECLRGCPGLYQLLVSPDPAVRGWAKETVQHFGKIQLSGDYGNDQYLLNVLDEWMYILESEEFNKSVLSLDLKTTEDLQDYLEPTNCVKTPTKPMLWSAFDHIMQQMDVNSLEVMLDSFDTIPDVAFNYLQDADPAGDQTLTLVVSKCFAVLLRCLGHRFWNHSVNSPKVVLEVVMQHCRLGTWRVFVTKQFIELLPPLLVAMRPPQISSQVANEGKLEKLEYYLKTRREILQFLIAEDFRPKHYDAIAIVAASRAVFTILIDCYEYRMSGSVKNNCGSGREEGALSESISIDYSISESAFWWPCSSGTGDSTNEHLGKLWMDHLFGIVIKPNNVESLVDLAAETTALILSKHLQLARDIVYSGIIASNVGKPASIEAITKGKPVITDLLIKLCSWKTVTTIPLQVHGALFESIGGISELLNGLVVQTTPSNQHQQITTILRKYEDHTQQYLQRMCNEVLHKGLANPFRFPVVSQHISACYLSPTSSVDQMIKRLISQYAVDKKKPTQVPSPLEAVLISVHRNPEAYLRGQLSMLQSMRLYGFSQAVCLPAMKKLIFVWSRVFKMLSGDLEKVFMKASNAKAMTTSSHQVTDTGIAAVHLLKLPNLINEFLIALLTNLLAPTTKLSVEVTETIRVQCLDFGISFWKFWILVLKDPGVSSKRVAGLITPLVECISKGSASENKRAAELLMTVLECLLKGNTRLDETTLALIDSIKAEAASIESRQSTDFGRMTKKLRQMGQHSDFFTKRSTGSSLQNFGDMTLSRSKSKLPPRAKPSPNMLGFSIRPVSGKSAAGAHGHALVDLTGAEEVSAEAAARRQHVFYSEEEYHAISTKAPSTKQAPKPKSSFDLSQTIKGIKQSHPGSNKTMSFERPKKQVDAPKQTEEEEKDDTNLRFAALFHRIKTTQKPIAICSLLPFYRQLLQICMPVLLSGEFQNERSEKELQAPGLNFKKNADYVRAFLPLMLEECNNEVQERLRTCWYRNGGHLLRYESEKPREGMRCISFSIAQKDEALLASSQANFGGKRRPGRSFNEKLFRNGDVVLLQILAGSDDQSGFMNKREFLGVVLISETEKGRRQTSSIKKNSKNEDGESVKVLFLNDGELDNATASVGTFSTEVLAASAIADTEWKVNTLCNLVTSAREYIALRSVDMLPEHLRTAILTPEAYKSTQSELITITSVLDDLRSKKSSENSQASIVKILKRLDKMDVMLTDLRSTSIGKAVNKLRKHDDAEVRTLSGKLKEKWTSLMDKKDTLERAPRFLSPDLWEAIKPQYNSSQLQSIHSVLNNYNMGVSLLQGPPGTGKTKTIMGLLSGLLSLRLPANAVMPIINPKSGSSAPGNGTKGDFNNFETARCRGTNTGRSVEQPSMQAPASTFSLSGVTSALGSILRRTSDSAVAAGPSQTTIQSLKNVGMSRSRLEKKLSSRTSHQPNSKLVVKRRVISKAALERSASRTNNILLCAPSNGAVNELVLRIVTNGLMDSSGNVAKVRAPSVHPETLLKEWISIVRLGNAGEDAPEIVNSVCLPHIIRREMAIHPKAMELHSLQETQRQLRGSIRDFHNKIEDAAGPKRDRKALAKMHQQLTGCSGRIRRLRDEVTAFRAKMTETILSEASIIACTLSKAGSGDFSGLKHGFDALIIDEAAQAVELSTLIPIRERVARVVLVGDPKQLPATVKSVVAAKARYDRSLFERIAESGVAPSMLRVQYRMHPFLRDFPSKRFYGGMLTDGPSVMERVQKICSGIYAHTSFQPFMLYDVDNSREEDMNGSKYNRVEATFCVSLCQNMFETCAEVRNNKWSVGFVSPYKEQVRVLRQEITRSGIPASVSVEVNTVDGFQGREKDVIVFSCVRSSRHGGIGFLRDIRRLNVAITRARFCLYVIGNVSTLVRDETWAALIKSARDRKLIIRTEGKGFPDVAKRLAGDKCRELAEHYKLMHEKAAQKSTSIVKPTVNVPAVVIKPELISVEEAKDVKANDTMKRNVEARCAHEDKSEEASDDKASSSDKPSSASVKRESGLELSVNQPVDSHKRSAKEALDAANLKKPRTSVTTPPSEADLRGQYEIRSFRDRNNSSTADVRQRSGNRTHERANDWRRDESSSRKDTGSSRRDTGSSKRESQHEETDSSRGYKCSFDREQGDSTSNSMNSQDNRYRQGNRRDCDSQTHAIASSRSTSGSSSASLQSVSEKEVCQVNEPIPASTTDRALPIAPRMRGERPPQASAYPDHRNRASSRRRNFKATTDELSTTRNHGIAARNPVERSTNVLGNILGSASKLAKSTSRVSEKTKPRSSEFS</sequence>
<dbReference type="InterPro" id="IPR041679">
    <property type="entry name" value="DNA2/NAM7-like_C"/>
</dbReference>
<dbReference type="InterPro" id="IPR041677">
    <property type="entry name" value="DNA2/NAM7_AAA_11"/>
</dbReference>
<feature type="compositionally biased region" description="Basic and acidic residues" evidence="8">
    <location>
        <begin position="2332"/>
        <end position="2344"/>
    </location>
</feature>
<dbReference type="GO" id="GO:0005524">
    <property type="term" value="F:ATP binding"/>
    <property type="evidence" value="ECO:0007669"/>
    <property type="project" value="UniProtKB-KW"/>
</dbReference>
<evidence type="ECO:0000256" key="5">
    <source>
        <dbReference type="ARBA" id="ARBA00022840"/>
    </source>
</evidence>
<keyword evidence="3" id="KW-0378">Hydrolase</keyword>
<dbReference type="SUPFAM" id="SSF47676">
    <property type="entry name" value="Conserved domain common to transcription factors TFIIS, elongin A, CRSP70"/>
    <property type="match status" value="1"/>
</dbReference>
<feature type="region of interest" description="Disordered" evidence="8">
    <location>
        <begin position="1043"/>
        <end position="1078"/>
    </location>
</feature>
<dbReference type="Pfam" id="PF13087">
    <property type="entry name" value="AAA_12"/>
    <property type="match status" value="1"/>
</dbReference>
<feature type="region of interest" description="Disordered" evidence="8">
    <location>
        <begin position="2163"/>
        <end position="2440"/>
    </location>
</feature>
<evidence type="ECO:0000256" key="8">
    <source>
        <dbReference type="SAM" id="MobiDB-lite"/>
    </source>
</evidence>
<feature type="compositionally biased region" description="Basic and acidic residues" evidence="8">
    <location>
        <begin position="2463"/>
        <end position="2475"/>
    </location>
</feature>
<dbReference type="Pfam" id="PF13086">
    <property type="entry name" value="AAA_11"/>
    <property type="match status" value="2"/>
</dbReference>
<evidence type="ECO:0000313" key="10">
    <source>
        <dbReference type="EMBL" id="CAI5733696.1"/>
    </source>
</evidence>
<dbReference type="CDD" id="cd00183">
    <property type="entry name" value="TFIIS_I"/>
    <property type="match status" value="1"/>
</dbReference>
<feature type="domain" description="TFIIS N-terminal" evidence="9">
    <location>
        <begin position="1359"/>
        <end position="1439"/>
    </location>
</feature>
<dbReference type="PROSITE" id="PS51319">
    <property type="entry name" value="TFIIS_N"/>
    <property type="match status" value="1"/>
</dbReference>
<dbReference type="Proteomes" id="UP001159659">
    <property type="component" value="Unassembled WGS sequence"/>
</dbReference>
<feature type="compositionally biased region" description="Basic and acidic residues" evidence="8">
    <location>
        <begin position="2238"/>
        <end position="2253"/>
    </location>
</feature>
<dbReference type="CDD" id="cd18042">
    <property type="entry name" value="DEXXQc_SETX"/>
    <property type="match status" value="1"/>
</dbReference>
<dbReference type="PANTHER" id="PTHR10887">
    <property type="entry name" value="DNA2/NAM7 HELICASE FAMILY"/>
    <property type="match status" value="1"/>
</dbReference>
<dbReference type="InterPro" id="IPR027417">
    <property type="entry name" value="P-loop_NTPase"/>
</dbReference>
<feature type="compositionally biased region" description="Basic and acidic residues" evidence="8">
    <location>
        <begin position="2163"/>
        <end position="2185"/>
    </location>
</feature>
<name>A0AAV0U9L8_9STRA</name>
<dbReference type="InterPro" id="IPR017923">
    <property type="entry name" value="TFIIS_N"/>
</dbReference>
<dbReference type="InterPro" id="IPR024481">
    <property type="entry name" value="Helicase_Sen1_N"/>
</dbReference>
<comment type="caution">
    <text evidence="10">The sequence shown here is derived from an EMBL/GenBank/DDBJ whole genome shotgun (WGS) entry which is preliminary data.</text>
</comment>
<feature type="compositionally biased region" description="Polar residues" evidence="8">
    <location>
        <begin position="2254"/>
        <end position="2265"/>
    </location>
</feature>
<feature type="region of interest" description="Disordered" evidence="8">
    <location>
        <begin position="2454"/>
        <end position="2475"/>
    </location>
</feature>
<dbReference type="FunFam" id="3.40.50.300:FF:000326">
    <property type="entry name" value="P-loop containing nucleoside triphosphate hydrolase"/>
    <property type="match status" value="1"/>
</dbReference>
<evidence type="ECO:0000256" key="3">
    <source>
        <dbReference type="ARBA" id="ARBA00022801"/>
    </source>
</evidence>
<protein>
    <recommendedName>
        <fullName evidence="9">TFIIS N-terminal domain-containing protein</fullName>
    </recommendedName>
</protein>
<keyword evidence="6 7" id="KW-0539">Nucleus</keyword>
<keyword evidence="4" id="KW-0347">Helicase</keyword>
<feature type="compositionally biased region" description="Polar residues" evidence="8">
    <location>
        <begin position="2321"/>
        <end position="2331"/>
    </location>
</feature>
<dbReference type="Pfam" id="PF08711">
    <property type="entry name" value="Med26"/>
    <property type="match status" value="1"/>
</dbReference>
<evidence type="ECO:0000256" key="6">
    <source>
        <dbReference type="ARBA" id="ARBA00023242"/>
    </source>
</evidence>
<dbReference type="GO" id="GO:0016787">
    <property type="term" value="F:hydrolase activity"/>
    <property type="evidence" value="ECO:0007669"/>
    <property type="project" value="UniProtKB-KW"/>
</dbReference>
<dbReference type="Pfam" id="PF12726">
    <property type="entry name" value="SEN1_N"/>
    <property type="match status" value="1"/>
</dbReference>
<evidence type="ECO:0000259" key="9">
    <source>
        <dbReference type="PROSITE" id="PS51319"/>
    </source>
</evidence>
<dbReference type="GO" id="GO:0005634">
    <property type="term" value="C:nucleus"/>
    <property type="evidence" value="ECO:0007669"/>
    <property type="project" value="UniProtKB-SubCell"/>
</dbReference>
<dbReference type="GO" id="GO:0005694">
    <property type="term" value="C:chromosome"/>
    <property type="evidence" value="ECO:0007669"/>
    <property type="project" value="UniProtKB-ARBA"/>
</dbReference>
<feature type="compositionally biased region" description="Low complexity" evidence="8">
    <location>
        <begin position="2351"/>
        <end position="2366"/>
    </location>
</feature>
<feature type="region of interest" description="Disordered" evidence="8">
    <location>
        <begin position="1597"/>
        <end position="1620"/>
    </location>
</feature>
<dbReference type="SUPFAM" id="SSF52540">
    <property type="entry name" value="P-loop containing nucleoside triphosphate hydrolases"/>
    <property type="match status" value="1"/>
</dbReference>
<dbReference type="Gene3D" id="3.40.50.300">
    <property type="entry name" value="P-loop containing nucleotide triphosphate hydrolases"/>
    <property type="match status" value="2"/>
</dbReference>
<dbReference type="CDD" id="cd18808">
    <property type="entry name" value="SF1_C_Upf1"/>
    <property type="match status" value="1"/>
</dbReference>
<dbReference type="EMBL" id="CANTFK010000943">
    <property type="protein sequence ID" value="CAI5733696.1"/>
    <property type="molecule type" value="Genomic_DNA"/>
</dbReference>
<organism evidence="10 11">
    <name type="scientific">Peronospora farinosa</name>
    <dbReference type="NCBI Taxonomy" id="134698"/>
    <lineage>
        <taxon>Eukaryota</taxon>
        <taxon>Sar</taxon>
        <taxon>Stramenopiles</taxon>
        <taxon>Oomycota</taxon>
        <taxon>Peronosporomycetes</taxon>
        <taxon>Peronosporales</taxon>
        <taxon>Peronosporaceae</taxon>
        <taxon>Peronospora</taxon>
    </lineage>
</organism>
<feature type="compositionally biased region" description="Basic and acidic residues" evidence="8">
    <location>
        <begin position="2209"/>
        <end position="2219"/>
    </location>
</feature>
<dbReference type="GO" id="GO:0004386">
    <property type="term" value="F:helicase activity"/>
    <property type="evidence" value="ECO:0007669"/>
    <property type="project" value="UniProtKB-KW"/>
</dbReference>
<evidence type="ECO:0000313" key="11">
    <source>
        <dbReference type="Proteomes" id="UP001159659"/>
    </source>
</evidence>
<keyword evidence="5" id="KW-0067">ATP-binding</keyword>
<dbReference type="SMART" id="SM00509">
    <property type="entry name" value="TFS2N"/>
    <property type="match status" value="1"/>
</dbReference>
<reference evidence="10" key="1">
    <citation type="submission" date="2022-12" db="EMBL/GenBank/DDBJ databases">
        <authorList>
            <person name="Webb A."/>
        </authorList>
    </citation>
    <scope>NUCLEOTIDE SEQUENCE</scope>
    <source>
        <strain evidence="10">Pf2</strain>
    </source>
</reference>
<dbReference type="InterPro" id="IPR045055">
    <property type="entry name" value="DNA2/NAM7-like"/>
</dbReference>
<dbReference type="InterPro" id="IPR047187">
    <property type="entry name" value="SF1_C_Upf1"/>
</dbReference>
<keyword evidence="2" id="KW-0547">Nucleotide-binding</keyword>
<evidence type="ECO:0000256" key="2">
    <source>
        <dbReference type="ARBA" id="ARBA00022741"/>
    </source>
</evidence>
<dbReference type="Gene3D" id="1.20.930.10">
    <property type="entry name" value="Conserved domain common to transcription factors TFIIS, elongin A, CRSP70"/>
    <property type="match status" value="1"/>
</dbReference>
<gene>
    <name evidence="10" type="ORF">PFR002_LOCUS7258</name>
</gene>
<feature type="region of interest" description="Disordered" evidence="8">
    <location>
        <begin position="945"/>
        <end position="969"/>
    </location>
</feature>
<evidence type="ECO:0000256" key="7">
    <source>
        <dbReference type="PROSITE-ProRule" id="PRU00649"/>
    </source>
</evidence>
<dbReference type="PANTHER" id="PTHR10887:SF495">
    <property type="entry name" value="HELICASE SENATAXIN ISOFORM X1-RELATED"/>
    <property type="match status" value="1"/>
</dbReference>
<feature type="compositionally biased region" description="Polar residues" evidence="8">
    <location>
        <begin position="2419"/>
        <end position="2430"/>
    </location>
</feature>
<evidence type="ECO:0000256" key="1">
    <source>
        <dbReference type="ARBA" id="ARBA00004123"/>
    </source>
</evidence>
<proteinExistence type="predicted"/>
<dbReference type="InterPro" id="IPR035441">
    <property type="entry name" value="TFIIS/LEDGF_dom_sf"/>
</dbReference>